<evidence type="ECO:0000259" key="1">
    <source>
        <dbReference type="PROSITE" id="PS50181"/>
    </source>
</evidence>
<accession>A0A9P6D1Z5</accession>
<dbReference type="CDD" id="cd09917">
    <property type="entry name" value="F-box_SF"/>
    <property type="match status" value="1"/>
</dbReference>
<evidence type="ECO:0000313" key="3">
    <source>
        <dbReference type="Proteomes" id="UP000807469"/>
    </source>
</evidence>
<dbReference type="Pfam" id="PF00646">
    <property type="entry name" value="F-box"/>
    <property type="match status" value="1"/>
</dbReference>
<proteinExistence type="predicted"/>
<evidence type="ECO:0000313" key="2">
    <source>
        <dbReference type="EMBL" id="KAF9480909.1"/>
    </source>
</evidence>
<name>A0A9P6D1Z5_9AGAR</name>
<dbReference type="InterPro" id="IPR001810">
    <property type="entry name" value="F-box_dom"/>
</dbReference>
<dbReference type="EMBL" id="MU155187">
    <property type="protein sequence ID" value="KAF9480909.1"/>
    <property type="molecule type" value="Genomic_DNA"/>
</dbReference>
<dbReference type="OrthoDB" id="2745718at2759"/>
<organism evidence="2 3">
    <name type="scientific">Pholiota conissans</name>
    <dbReference type="NCBI Taxonomy" id="109636"/>
    <lineage>
        <taxon>Eukaryota</taxon>
        <taxon>Fungi</taxon>
        <taxon>Dikarya</taxon>
        <taxon>Basidiomycota</taxon>
        <taxon>Agaricomycotina</taxon>
        <taxon>Agaricomycetes</taxon>
        <taxon>Agaricomycetidae</taxon>
        <taxon>Agaricales</taxon>
        <taxon>Agaricineae</taxon>
        <taxon>Strophariaceae</taxon>
        <taxon>Pholiota</taxon>
    </lineage>
</organism>
<comment type="caution">
    <text evidence="2">The sequence shown here is derived from an EMBL/GenBank/DDBJ whole genome shotgun (WGS) entry which is preliminary data.</text>
</comment>
<dbReference type="PROSITE" id="PS50181">
    <property type="entry name" value="FBOX"/>
    <property type="match status" value="1"/>
</dbReference>
<gene>
    <name evidence="2" type="ORF">BDN70DRAFT_877099</name>
</gene>
<reference evidence="2" key="1">
    <citation type="submission" date="2020-11" db="EMBL/GenBank/DDBJ databases">
        <authorList>
            <consortium name="DOE Joint Genome Institute"/>
            <person name="Ahrendt S."/>
            <person name="Riley R."/>
            <person name="Andreopoulos W."/>
            <person name="Labutti K."/>
            <person name="Pangilinan J."/>
            <person name="Ruiz-Duenas F.J."/>
            <person name="Barrasa J.M."/>
            <person name="Sanchez-Garcia M."/>
            <person name="Camarero S."/>
            <person name="Miyauchi S."/>
            <person name="Serrano A."/>
            <person name="Linde D."/>
            <person name="Babiker R."/>
            <person name="Drula E."/>
            <person name="Ayuso-Fernandez I."/>
            <person name="Pacheco R."/>
            <person name="Padilla G."/>
            <person name="Ferreira P."/>
            <person name="Barriuso J."/>
            <person name="Kellner H."/>
            <person name="Castanera R."/>
            <person name="Alfaro M."/>
            <person name="Ramirez L."/>
            <person name="Pisabarro A.G."/>
            <person name="Kuo A."/>
            <person name="Tritt A."/>
            <person name="Lipzen A."/>
            <person name="He G."/>
            <person name="Yan M."/>
            <person name="Ng V."/>
            <person name="Cullen D."/>
            <person name="Martin F."/>
            <person name="Rosso M.-N."/>
            <person name="Henrissat B."/>
            <person name="Hibbett D."/>
            <person name="Martinez A.T."/>
            <person name="Grigoriev I.V."/>
        </authorList>
    </citation>
    <scope>NUCLEOTIDE SEQUENCE</scope>
    <source>
        <strain evidence="2">CIRM-BRFM 674</strain>
    </source>
</reference>
<dbReference type="AlphaFoldDB" id="A0A9P6D1Z5"/>
<protein>
    <recommendedName>
        <fullName evidence="1">F-box domain-containing protein</fullName>
    </recommendedName>
</protein>
<feature type="domain" description="F-box" evidence="1">
    <location>
        <begin position="2"/>
        <end position="50"/>
    </location>
</feature>
<keyword evidence="3" id="KW-1185">Reference proteome</keyword>
<sequence length="560" mass="62974">MATDLLSIPQDLLLRILAELDAGSLIRCGMTCKSMHETVKSTPSLQYALLLHLEGLRDTRTSTSPGYHELIEQLVRRRRERMLLRPNVLKRDSIELPGGHERHALVGNVFANLNQRHELDIVWLPTPDNLEEVKVQRIAQSINTRFFAMDPGQDMIALVEEPEEPVSSTDAYIIRIHIRTISTDTVHPLAKESPLVFSIFYTEFWSHFFLESTLSVAQTSLALHTQKEWKVKRLLIWDWRTSDLLLDSSLSLDPSLSDNRAFRLLTADLFVLTDVQGSGSIRLYKLVYPDVIDTSPSTPTHLATFHLPQTVPGCRTEYVHINAGPIAAHPLPFPGTSHNTPPPYLLNDDDHVHRFILAYHHEIIGVERVLSKYYDFEMYVHQRVFARYYRFRYSEQVGVVAPVDVPWAEWGPANTRIVQAPYGQLAWTGDIRGQCVVAPMPSAAIDSNVSGNISSAVEILDFSLAAIMSLSSSPQSQSQSPLEPWSDFAVLCAPSRIKAASDVTPYQEDVETYLPCVSSKLNIQHRHSAYKITEDSVIGVNTASHRHGLSVVLSIYPIDS</sequence>
<dbReference type="SUPFAM" id="SSF81383">
    <property type="entry name" value="F-box domain"/>
    <property type="match status" value="1"/>
</dbReference>
<dbReference type="InterPro" id="IPR036047">
    <property type="entry name" value="F-box-like_dom_sf"/>
</dbReference>
<dbReference type="Proteomes" id="UP000807469">
    <property type="component" value="Unassembled WGS sequence"/>
</dbReference>